<evidence type="ECO:0000313" key="4">
    <source>
        <dbReference type="Proteomes" id="UP000134642"/>
    </source>
</evidence>
<dbReference type="Gene3D" id="2.60.40.10">
    <property type="entry name" value="Immunoglobulins"/>
    <property type="match status" value="2"/>
</dbReference>
<dbReference type="Pfam" id="PF20634">
    <property type="entry name" value="IFNGR1_transm"/>
    <property type="match status" value="1"/>
</dbReference>
<gene>
    <name evidence="3" type="primary">GTPV006</name>
</gene>
<comment type="similarity">
    <text evidence="1">Belongs to the type II cytokine receptor family.</text>
</comment>
<dbReference type="InterPro" id="IPR021126">
    <property type="entry name" value="IFN_gamma_rc_D2_pox/mammal"/>
</dbReference>
<dbReference type="Pfam" id="PF07140">
    <property type="entry name" value="IFNGR1_D2"/>
    <property type="match status" value="1"/>
</dbReference>
<dbReference type="GO" id="GO:0060333">
    <property type="term" value="P:type II interferon-mediated signaling pathway"/>
    <property type="evidence" value="ECO:0007669"/>
    <property type="project" value="InterPro"/>
</dbReference>
<dbReference type="SUPFAM" id="SSF49265">
    <property type="entry name" value="Fibronectin type III"/>
    <property type="match status" value="2"/>
</dbReference>
<name>A0A075CI43_9POXV</name>
<accession>A0A075CI43</accession>
<dbReference type="SMR" id="A0A075CI43"/>
<evidence type="ECO:0000313" key="3">
    <source>
        <dbReference type="EMBL" id="AGZ95324.1"/>
    </source>
</evidence>
<reference evidence="3 4" key="1">
    <citation type="journal article" date="2014" name="Vet. Microbiol.">
        <title>Complete genome sequence analysis of goatpox virus isolated from China shows high variation.</title>
        <authorList>
            <person name="Zeng X."/>
            <person name="Chi X."/>
            <person name="Li W."/>
            <person name="Hao W."/>
            <person name="Li M."/>
            <person name="Huang X."/>
            <person name="Huang Y."/>
            <person name="Rock D.L."/>
            <person name="Luo S."/>
            <person name="Wang S."/>
        </authorList>
    </citation>
    <scope>NUCLEOTIDE SEQUENCE [LARGE SCALE GENOMIC DNA]</scope>
    <source>
        <strain evidence="3">FZ</strain>
    </source>
</reference>
<evidence type="ECO:0000256" key="1">
    <source>
        <dbReference type="ARBA" id="ARBA00005399"/>
    </source>
</evidence>
<sequence length="275" mass="32277">MDAVVFFAFLLFKLCYSFPKDIKLTSNDFNSNIGWINDDNSSNYKVMIMTYSSGEWTQACNYTNNQYCNVSPFINDNTDYFWIKFISIDNKESNVFTFKPICESVVITTPSVFIKRQDVNTVLTINHPLAKDNKKNSPIYNNDKYCNIVFKYILSITFGDSNTIKYEVDEQFCDKKRCIIEFGSQEKVCVTVFGNYETDYYQIRTNETNKECINELTPRKVDTFFVKQKTDLNLLKRRIRKVTKNKFKGEKSFNKIVGIYNLVLSLFEYIVNELN</sequence>
<dbReference type="InterPro" id="IPR036116">
    <property type="entry name" value="FN3_sf"/>
</dbReference>
<organism evidence="3 4">
    <name type="scientific">Goatpox virus FZ</name>
    <dbReference type="NCBI Taxonomy" id="1416740"/>
    <lineage>
        <taxon>Viruses</taxon>
        <taxon>Varidnaviria</taxon>
        <taxon>Bamfordvirae</taxon>
        <taxon>Nucleocytoviricota</taxon>
        <taxon>Pokkesviricetes</taxon>
        <taxon>Chitovirales</taxon>
        <taxon>Poxviridae</taxon>
        <taxon>Chordopoxvirinae</taxon>
        <taxon>Capripoxvirus</taxon>
        <taxon>Capripoxvirus goatpox</taxon>
        <taxon>Goatpox virus</taxon>
    </lineage>
</organism>
<protein>
    <submittedName>
        <fullName evidence="3">IFN-gamma</fullName>
    </submittedName>
</protein>
<feature type="domain" description="Interferon gamma receptor D2" evidence="2">
    <location>
        <begin position="112"/>
        <end position="216"/>
    </location>
</feature>
<dbReference type="EMBL" id="KC951854">
    <property type="protein sequence ID" value="AGZ95324.1"/>
    <property type="molecule type" value="Genomic_DNA"/>
</dbReference>
<proteinExistence type="inferred from homology"/>
<dbReference type="GO" id="GO:0004896">
    <property type="term" value="F:cytokine receptor activity"/>
    <property type="evidence" value="ECO:0007669"/>
    <property type="project" value="InterPro"/>
</dbReference>
<dbReference type="Proteomes" id="UP000134642">
    <property type="component" value="Segment"/>
</dbReference>
<dbReference type="InterPro" id="IPR013783">
    <property type="entry name" value="Ig-like_fold"/>
</dbReference>
<evidence type="ECO:0000259" key="2">
    <source>
        <dbReference type="Pfam" id="PF07140"/>
    </source>
</evidence>